<evidence type="ECO:0000256" key="2">
    <source>
        <dbReference type="SAM" id="SignalP"/>
    </source>
</evidence>
<dbReference type="PROSITE" id="PS51257">
    <property type="entry name" value="PROKAR_LIPOPROTEIN"/>
    <property type="match status" value="1"/>
</dbReference>
<sequence length="119" mass="12558">MKLVLVAAFSATLLSACSSNLEVRNGPQEIHPSSYLNTGPVSQATPARTDACGASQLQHLVGGPSKATHSLKIPGDSRHYGRSEKVATDTPSRLNFVHSGTDIESVTNPKSKVIRVFCG</sequence>
<evidence type="ECO:0000313" key="4">
    <source>
        <dbReference type="Proteomes" id="UP000530268"/>
    </source>
</evidence>
<feature type="chain" id="PRO_5031147764" description="Peptidase inhibitor I78 family protein" evidence="2">
    <location>
        <begin position="19"/>
        <end position="119"/>
    </location>
</feature>
<comment type="caution">
    <text evidence="3">The sequence shown here is derived from an EMBL/GenBank/DDBJ whole genome shotgun (WGS) entry which is preliminary data.</text>
</comment>
<evidence type="ECO:0000313" key="3">
    <source>
        <dbReference type="EMBL" id="MBB3993901.1"/>
    </source>
</evidence>
<keyword evidence="4" id="KW-1185">Reference proteome</keyword>
<keyword evidence="2" id="KW-0732">Signal</keyword>
<dbReference type="Proteomes" id="UP000530268">
    <property type="component" value="Unassembled WGS sequence"/>
</dbReference>
<accession>A0A7W6GZG6</accession>
<name>A0A7W6GZG6_9RHOB</name>
<feature type="region of interest" description="Disordered" evidence="1">
    <location>
        <begin position="61"/>
        <end position="86"/>
    </location>
</feature>
<dbReference type="EMBL" id="JACIEI010000003">
    <property type="protein sequence ID" value="MBB3993901.1"/>
    <property type="molecule type" value="Genomic_DNA"/>
</dbReference>
<protein>
    <recommendedName>
        <fullName evidence="5">Peptidase inhibitor I78 family protein</fullName>
    </recommendedName>
</protein>
<evidence type="ECO:0008006" key="5">
    <source>
        <dbReference type="Google" id="ProtNLM"/>
    </source>
</evidence>
<dbReference type="AlphaFoldDB" id="A0A7W6GZG6"/>
<feature type="signal peptide" evidence="2">
    <location>
        <begin position="1"/>
        <end position="18"/>
    </location>
</feature>
<feature type="compositionally biased region" description="Basic and acidic residues" evidence="1">
    <location>
        <begin position="75"/>
        <end position="86"/>
    </location>
</feature>
<proteinExistence type="predicted"/>
<organism evidence="3 4">
    <name type="scientific">Sulfitobacter undariae</name>
    <dbReference type="NCBI Taxonomy" id="1563671"/>
    <lineage>
        <taxon>Bacteria</taxon>
        <taxon>Pseudomonadati</taxon>
        <taxon>Pseudomonadota</taxon>
        <taxon>Alphaproteobacteria</taxon>
        <taxon>Rhodobacterales</taxon>
        <taxon>Roseobacteraceae</taxon>
        <taxon>Sulfitobacter</taxon>
    </lineage>
</organism>
<gene>
    <name evidence="3" type="ORF">GGR95_001532</name>
</gene>
<reference evidence="3 4" key="1">
    <citation type="submission" date="2020-08" db="EMBL/GenBank/DDBJ databases">
        <title>Genomic Encyclopedia of Type Strains, Phase IV (KMG-IV): sequencing the most valuable type-strain genomes for metagenomic binning, comparative biology and taxonomic classification.</title>
        <authorList>
            <person name="Goeker M."/>
        </authorList>
    </citation>
    <scope>NUCLEOTIDE SEQUENCE [LARGE SCALE GENOMIC DNA]</scope>
    <source>
        <strain evidence="3 4">DSM 102234</strain>
    </source>
</reference>
<evidence type="ECO:0000256" key="1">
    <source>
        <dbReference type="SAM" id="MobiDB-lite"/>
    </source>
</evidence>